<sequence length="205" mass="25527">MYFFQNIKKSDMQLLPFIFHSAEGAPFRTDLYCTYDEYKNKIEFYYFKQTKYSSYFLDVNQYVVWTLVGGIYRVFVDHDYYHEFHLLYQQKINTFYVEFIFESLQWYMNIKQKRYFYFVLGFFLFIFFTFFMIKLFISSMKRGILIFILMLVLFLLFFCLFLQKQLCKLSVEKEKLFSFFIKKTELFLSKDILDDILKKHRIYKK</sequence>
<name>A0ABT9DD60_9MOLU</name>
<keyword evidence="3" id="KW-1185">Reference proteome</keyword>
<feature type="transmembrane region" description="Helical" evidence="1">
    <location>
        <begin position="143"/>
        <end position="162"/>
    </location>
</feature>
<keyword evidence="1" id="KW-1133">Transmembrane helix</keyword>
<accession>A0ABT9DD60</accession>
<reference evidence="2 3" key="1">
    <citation type="journal article" date="2023" name="Int. J. Syst. Evol. Microbiol.">
        <title>The observation of taxonomic boundaries for the 16SrII and 16SrXXV phytoplasmas using genome-based delimitation.</title>
        <authorList>
            <person name="Rodrigues Jardim B."/>
            <person name="Tran-Nguyen L.T.T."/>
            <person name="Gambley C."/>
            <person name="Al-Sadi A.M."/>
            <person name="Al-Subhi A.M."/>
            <person name="Foissac X."/>
            <person name="Salar P."/>
            <person name="Cai H."/>
            <person name="Yang J.Y."/>
            <person name="Davis R."/>
            <person name="Jones L."/>
            <person name="Rodoni B."/>
            <person name="Constable F.E."/>
        </authorList>
    </citation>
    <scope>NUCLEOTIDE SEQUENCE [LARGE SCALE GENOMIC DNA]</scope>
    <source>
        <strain evidence="2">BAWM-155c</strain>
    </source>
</reference>
<evidence type="ECO:0000313" key="2">
    <source>
        <dbReference type="EMBL" id="MDO8168015.1"/>
    </source>
</evidence>
<comment type="caution">
    <text evidence="2">The sequence shown here is derived from an EMBL/GenBank/DDBJ whole genome shotgun (WGS) entry which is preliminary data.</text>
</comment>
<evidence type="ECO:0000256" key="1">
    <source>
        <dbReference type="SAM" id="Phobius"/>
    </source>
</evidence>
<evidence type="ECO:0000313" key="3">
    <source>
        <dbReference type="Proteomes" id="UP001172036"/>
    </source>
</evidence>
<dbReference type="RefSeq" id="WP_304515217.1">
    <property type="nucleotide sequence ID" value="NZ_JAOSID010000002.1"/>
</dbReference>
<organism evidence="2 3">
    <name type="scientific">Candidatus Phytoplasma melaleucae</name>
    <dbReference type="NCBI Taxonomy" id="2982630"/>
    <lineage>
        <taxon>Bacteria</taxon>
        <taxon>Bacillati</taxon>
        <taxon>Mycoplasmatota</taxon>
        <taxon>Mollicutes</taxon>
        <taxon>Acholeplasmatales</taxon>
        <taxon>Acholeplasmataceae</taxon>
        <taxon>Candidatus Phytoplasma</taxon>
    </lineage>
</organism>
<dbReference type="EMBL" id="JAOSID010000002">
    <property type="protein sequence ID" value="MDO8168015.1"/>
    <property type="molecule type" value="Genomic_DNA"/>
</dbReference>
<protein>
    <submittedName>
        <fullName evidence="2">Uncharacterized protein</fullName>
    </submittedName>
</protein>
<keyword evidence="1" id="KW-0472">Membrane</keyword>
<gene>
    <name evidence="2" type="ORF">OC680_00770</name>
</gene>
<dbReference type="Proteomes" id="UP001172036">
    <property type="component" value="Unassembled WGS sequence"/>
</dbReference>
<feature type="transmembrane region" description="Helical" evidence="1">
    <location>
        <begin position="115"/>
        <end position="137"/>
    </location>
</feature>
<proteinExistence type="predicted"/>
<keyword evidence="1" id="KW-0812">Transmembrane</keyword>